<dbReference type="RefSeq" id="WP_174717017.1">
    <property type="nucleotide sequence ID" value="NZ_CP054569.1"/>
</dbReference>
<proteinExistence type="predicted"/>
<gene>
    <name evidence="2" type="ORF">FOC81_23890</name>
</gene>
<reference evidence="2 3" key="1">
    <citation type="submission" date="2020-05" db="EMBL/GenBank/DDBJ databases">
        <title>FDA dAtabase for Regulatory Grade micrObial Sequences (FDA-ARGOS): Supporting development and validation of Infectious Disease Dx tests.</title>
        <authorList>
            <person name="Sproer C."/>
            <person name="Gronow S."/>
            <person name="Severitt S."/>
            <person name="Schroder I."/>
            <person name="Tallon L."/>
            <person name="Sadzewicz L."/>
            <person name="Zhao X."/>
            <person name="Vavikolanu K."/>
            <person name="Mehta A."/>
            <person name="Aluvathingal J."/>
            <person name="Nadendla S."/>
            <person name="Myers T."/>
            <person name="Yan Y."/>
            <person name="Sichtig H."/>
        </authorList>
    </citation>
    <scope>NUCLEOTIDE SEQUENCE [LARGE SCALE GENOMIC DNA]</scope>
    <source>
        <strain evidence="2 3">FDAARGOS_787</strain>
    </source>
</reference>
<name>A0A6N0JSF2_ACHDE</name>
<dbReference type="AlphaFoldDB" id="A0A6N0JSF2"/>
<dbReference type="EMBL" id="CP054569">
    <property type="protein sequence ID" value="QKQ49586.1"/>
    <property type="molecule type" value="Genomic_DNA"/>
</dbReference>
<evidence type="ECO:0000313" key="2">
    <source>
        <dbReference type="EMBL" id="QKQ49586.1"/>
    </source>
</evidence>
<protein>
    <submittedName>
        <fullName evidence="2">Uncharacterized protein</fullName>
    </submittedName>
</protein>
<evidence type="ECO:0000313" key="3">
    <source>
        <dbReference type="Proteomes" id="UP000509782"/>
    </source>
</evidence>
<organism evidence="2 3">
    <name type="scientific">Achromobacter denitrificans</name>
    <name type="common">Alcaligenes denitrificans</name>
    <dbReference type="NCBI Taxonomy" id="32002"/>
    <lineage>
        <taxon>Bacteria</taxon>
        <taxon>Pseudomonadati</taxon>
        <taxon>Pseudomonadota</taxon>
        <taxon>Betaproteobacteria</taxon>
        <taxon>Burkholderiales</taxon>
        <taxon>Alcaligenaceae</taxon>
        <taxon>Achromobacter</taxon>
    </lineage>
</organism>
<sequence>MNRDWILQTRETRRSFANATWVPLRASQDAEQGKALVTQVGYVSEFFGCGSVAFPPQHREFAETLGWSDLGIGHSARPYAYEDGYYSPVDQYQYNNKEPIGVELVFVHDQPVVGGTKWILNPDLVIALRLVKEGNNWVRPEEDFVVVAREFFDDDGRHRLIEIKREFLIDYLAARGLALRLSYYRQRVENVDSLEGTEYEGLENHQDDRDGGRFELLTRSLNDVYGGSWASFRIWRTDVDEEEDAPVLGPERDDNTESEQSEGVRSGPDGVRVEGEFWKDEWIDHRGLSVRIRGDADQSLPHFIIETDGTRAASSALDSEDIGRWLWFRTSVVTDLLGRRGFSLKWYTAETGAIGSTSGYATHFGINSADLLTVYAYDIARLAAWEQHIWAAHNVPPDGKVSGELLSAQVKTQPASTHAVEELLFVSMRMLEQGFRDKFGVELFSHSIDDESAMQQVSRFHSKDQASLLRLAKEVIRVFSDRLNVRELRKLSTHKEKEKLGSNKLLQDVLAKQVGEERARTVLGPVVGAYEMRVGDAHPTGSKIGDALKLAGIDENFSYLRQGEQLIHNVGRAVWWIGKLLLDKNASP</sequence>
<evidence type="ECO:0000256" key="1">
    <source>
        <dbReference type="SAM" id="MobiDB-lite"/>
    </source>
</evidence>
<feature type="region of interest" description="Disordered" evidence="1">
    <location>
        <begin position="243"/>
        <end position="270"/>
    </location>
</feature>
<accession>A0A6N0JSF2</accession>
<dbReference type="Proteomes" id="UP000509782">
    <property type="component" value="Chromosome"/>
</dbReference>